<evidence type="ECO:0000313" key="5">
    <source>
        <dbReference type="Proteomes" id="UP001280121"/>
    </source>
</evidence>
<dbReference type="SUPFAM" id="SSF56112">
    <property type="entry name" value="Protein kinase-like (PK-like)"/>
    <property type="match status" value="1"/>
</dbReference>
<keyword evidence="5" id="KW-1185">Reference proteome</keyword>
<dbReference type="Pfam" id="PF07714">
    <property type="entry name" value="PK_Tyr_Ser-Thr"/>
    <property type="match status" value="1"/>
</dbReference>
<dbReference type="InterPro" id="IPR001245">
    <property type="entry name" value="Ser-Thr/Tyr_kinase_cat_dom"/>
</dbReference>
<name>A0AAD9U6S5_9ROSI</name>
<evidence type="ECO:0000259" key="3">
    <source>
        <dbReference type="PROSITE" id="PS50011"/>
    </source>
</evidence>
<dbReference type="InterPro" id="IPR017441">
    <property type="entry name" value="Protein_kinase_ATP_BS"/>
</dbReference>
<dbReference type="AlphaFoldDB" id="A0AAD9U6S5"/>
<comment type="caution">
    <text evidence="4">The sequence shown here is derived from an EMBL/GenBank/DDBJ whole genome shotgun (WGS) entry which is preliminary data.</text>
</comment>
<dbReference type="GO" id="GO:0005524">
    <property type="term" value="F:ATP binding"/>
    <property type="evidence" value="ECO:0007669"/>
    <property type="project" value="UniProtKB-UniRule"/>
</dbReference>
<reference evidence="4" key="1">
    <citation type="journal article" date="2023" name="Plant J.">
        <title>Genome sequences and population genomics provide insights into the demographic history, inbreeding, and mutation load of two 'living fossil' tree species of Dipteronia.</title>
        <authorList>
            <person name="Feng Y."/>
            <person name="Comes H.P."/>
            <person name="Chen J."/>
            <person name="Zhu S."/>
            <person name="Lu R."/>
            <person name="Zhang X."/>
            <person name="Li P."/>
            <person name="Qiu J."/>
            <person name="Olsen K.M."/>
            <person name="Qiu Y."/>
        </authorList>
    </citation>
    <scope>NUCLEOTIDE SEQUENCE</scope>
    <source>
        <strain evidence="4">KIB01</strain>
    </source>
</reference>
<dbReference type="Proteomes" id="UP001280121">
    <property type="component" value="Unassembled WGS sequence"/>
</dbReference>
<sequence>MSLVVFVWHKREAGNNAQDSSVYDTNMCCFTYKELEEATDGFKEELGRGSFGIVYKGDLSLGSRNAIAVKKLDKLVQEREREFEIELSATGRTHHKNLA</sequence>
<evidence type="ECO:0000313" key="4">
    <source>
        <dbReference type="EMBL" id="KAK2648941.1"/>
    </source>
</evidence>
<accession>A0AAD9U6S5</accession>
<proteinExistence type="predicted"/>
<gene>
    <name evidence="4" type="ORF">Ddye_016430</name>
</gene>
<dbReference type="PROSITE" id="PS00107">
    <property type="entry name" value="PROTEIN_KINASE_ATP"/>
    <property type="match status" value="1"/>
</dbReference>
<feature type="domain" description="Protein kinase" evidence="3">
    <location>
        <begin position="40"/>
        <end position="99"/>
    </location>
</feature>
<protein>
    <recommendedName>
        <fullName evidence="3">Protein kinase domain-containing protein</fullName>
    </recommendedName>
</protein>
<dbReference type="InterPro" id="IPR051343">
    <property type="entry name" value="G-type_lectin_kinases/EP1-like"/>
</dbReference>
<dbReference type="PANTHER" id="PTHR47976:SF78">
    <property type="entry name" value="RECEPTOR-LIKE SERINE_THREONINE-PROTEIN KINASE"/>
    <property type="match status" value="1"/>
</dbReference>
<dbReference type="GO" id="GO:0004672">
    <property type="term" value="F:protein kinase activity"/>
    <property type="evidence" value="ECO:0007669"/>
    <property type="project" value="InterPro"/>
</dbReference>
<dbReference type="EMBL" id="JANJYI010000005">
    <property type="protein sequence ID" value="KAK2648941.1"/>
    <property type="molecule type" value="Genomic_DNA"/>
</dbReference>
<dbReference type="InterPro" id="IPR011009">
    <property type="entry name" value="Kinase-like_dom_sf"/>
</dbReference>
<dbReference type="PROSITE" id="PS50011">
    <property type="entry name" value="PROTEIN_KINASE_DOM"/>
    <property type="match status" value="1"/>
</dbReference>
<evidence type="ECO:0000256" key="2">
    <source>
        <dbReference type="PROSITE-ProRule" id="PRU10141"/>
    </source>
</evidence>
<dbReference type="InterPro" id="IPR000719">
    <property type="entry name" value="Prot_kinase_dom"/>
</dbReference>
<keyword evidence="2" id="KW-0547">Nucleotide-binding</keyword>
<keyword evidence="2" id="KW-0067">ATP-binding</keyword>
<dbReference type="Gene3D" id="3.30.200.20">
    <property type="entry name" value="Phosphorylase Kinase, domain 1"/>
    <property type="match status" value="1"/>
</dbReference>
<feature type="binding site" evidence="2">
    <location>
        <position position="71"/>
    </location>
    <ligand>
        <name>ATP</name>
        <dbReference type="ChEBI" id="CHEBI:30616"/>
    </ligand>
</feature>
<organism evidence="4 5">
    <name type="scientific">Dipteronia dyeriana</name>
    <dbReference type="NCBI Taxonomy" id="168575"/>
    <lineage>
        <taxon>Eukaryota</taxon>
        <taxon>Viridiplantae</taxon>
        <taxon>Streptophyta</taxon>
        <taxon>Embryophyta</taxon>
        <taxon>Tracheophyta</taxon>
        <taxon>Spermatophyta</taxon>
        <taxon>Magnoliopsida</taxon>
        <taxon>eudicotyledons</taxon>
        <taxon>Gunneridae</taxon>
        <taxon>Pentapetalae</taxon>
        <taxon>rosids</taxon>
        <taxon>malvids</taxon>
        <taxon>Sapindales</taxon>
        <taxon>Sapindaceae</taxon>
        <taxon>Hippocastanoideae</taxon>
        <taxon>Acereae</taxon>
        <taxon>Dipteronia</taxon>
    </lineage>
</organism>
<keyword evidence="1" id="KW-0732">Signal</keyword>
<evidence type="ECO:0000256" key="1">
    <source>
        <dbReference type="ARBA" id="ARBA00022729"/>
    </source>
</evidence>
<dbReference type="PANTHER" id="PTHR47976">
    <property type="entry name" value="G-TYPE LECTIN S-RECEPTOR-LIKE SERINE/THREONINE-PROTEIN KINASE SD2-5"/>
    <property type="match status" value="1"/>
</dbReference>